<proteinExistence type="predicted"/>
<evidence type="ECO:0000313" key="1">
    <source>
        <dbReference type="EMBL" id="KAJ0176111.1"/>
    </source>
</evidence>
<name>A0ACC1CWZ0_9NEOP</name>
<keyword evidence="2" id="KW-1185">Reference proteome</keyword>
<comment type="caution">
    <text evidence="1">The sequence shown here is derived from an EMBL/GenBank/DDBJ whole genome shotgun (WGS) entry which is preliminary data.</text>
</comment>
<accession>A0ACC1CWZ0</accession>
<protein>
    <submittedName>
        <fullName evidence="1">Uncharacterized protein</fullName>
    </submittedName>
</protein>
<organism evidence="1 2">
    <name type="scientific">Dendrolimus kikuchii</name>
    <dbReference type="NCBI Taxonomy" id="765133"/>
    <lineage>
        <taxon>Eukaryota</taxon>
        <taxon>Metazoa</taxon>
        <taxon>Ecdysozoa</taxon>
        <taxon>Arthropoda</taxon>
        <taxon>Hexapoda</taxon>
        <taxon>Insecta</taxon>
        <taxon>Pterygota</taxon>
        <taxon>Neoptera</taxon>
        <taxon>Endopterygota</taxon>
        <taxon>Lepidoptera</taxon>
        <taxon>Glossata</taxon>
        <taxon>Ditrysia</taxon>
        <taxon>Bombycoidea</taxon>
        <taxon>Lasiocampidae</taxon>
        <taxon>Dendrolimus</taxon>
    </lineage>
</organism>
<gene>
    <name evidence="1" type="ORF">K1T71_008285</name>
</gene>
<evidence type="ECO:0000313" key="2">
    <source>
        <dbReference type="Proteomes" id="UP000824533"/>
    </source>
</evidence>
<sequence>MPSASSRQHNNITWYKYRDDIIKQRLSKNDLIAMINFQLHYNHVHHIYPMERSAVCMTDRPVVEPPYQQYTCVSAAGFVASINLVYIQLERVFYMHVLLAYHFESFDKITPMKQSNSERHGIFFKARAKTRYATIGINIAKSQDAKHKFLCSYKISLHKLKPKYRTALLKSCDEDEINCICECIHNVLQGKVPIEEKNKKKLKNYKSVLRKLVRKGVNKARKSIIIQKGGAFLPIILGAILSGLVESLVK</sequence>
<reference evidence="1 2" key="1">
    <citation type="journal article" date="2021" name="Front. Genet.">
        <title>Chromosome-Level Genome Assembly Reveals Significant Gene Expansion in the Toll and IMD Signaling Pathways of Dendrolimus kikuchii.</title>
        <authorList>
            <person name="Zhou J."/>
            <person name="Wu P."/>
            <person name="Xiong Z."/>
            <person name="Liu N."/>
            <person name="Zhao N."/>
            <person name="Ji M."/>
            <person name="Qiu Y."/>
            <person name="Yang B."/>
        </authorList>
    </citation>
    <scope>NUCLEOTIDE SEQUENCE [LARGE SCALE GENOMIC DNA]</scope>
    <source>
        <strain evidence="1">Ann1</strain>
    </source>
</reference>
<dbReference type="Proteomes" id="UP000824533">
    <property type="component" value="Linkage Group LG14"/>
</dbReference>
<dbReference type="EMBL" id="CM034400">
    <property type="protein sequence ID" value="KAJ0176111.1"/>
    <property type="molecule type" value="Genomic_DNA"/>
</dbReference>